<dbReference type="InterPro" id="IPR011059">
    <property type="entry name" value="Metal-dep_hydrolase_composite"/>
</dbReference>
<dbReference type="Gene3D" id="3.20.20.140">
    <property type="entry name" value="Metal-dependent hydrolases"/>
    <property type="match status" value="1"/>
</dbReference>
<dbReference type="PANTHER" id="PTHR43135:SF3">
    <property type="entry name" value="ALPHA-D-RIBOSE 1-METHYLPHOSPHONATE 5-TRIPHOSPHATE DIPHOSPHATASE"/>
    <property type="match status" value="1"/>
</dbReference>
<sequence>MPRYPVRYLFLALVLATWCLGCEDDPAAVDADYALTHVTVIDAAGTPPQSDMTLLIKGERIVALHKSDDVELPEDLKTVDLQGKYLMPGLTDMHVHTQELEQVFPLLHVVNGVTTLREMDGSPFLLEWRRRIEEGRMLGPRMILGSTIIDGTPSLWQNSPVPHVSVRNEAEGREAVRQARAQGYDFIKVYSRLSREAYFGIADEARLQQMPFAGHCPDLVTTAEASAAGQASFEHLYGVMYATSSEEAELRERVGEITLRPDTLTGYNTWFQQTHAVEWDAARTYSSAKGLQLFNQLARNGSAQVPTLVLHDVLDRSMDLDMDDARLKYLPASVVAGWRWQLAEIYLQDRSAEESEQRRDLFNHRLALVGQMHRAGVRVLAGTDSTTPWVFPGFSLHDELALLVQAGLTPLQAIQSATLEPARYLGMQDSLGTVEQGKVADLMVLDANPLDDIRNTTRIHSVVVRGRFISAEERREFLSDLETLAGSM</sequence>
<dbReference type="PANTHER" id="PTHR43135">
    <property type="entry name" value="ALPHA-D-RIBOSE 1-METHYLPHOSPHONATE 5-TRIPHOSPHATE DIPHOSPHATASE"/>
    <property type="match status" value="1"/>
</dbReference>
<dbReference type="AlphaFoldDB" id="A0A250JE12"/>
<feature type="domain" description="Amidohydrolase-related" evidence="1">
    <location>
        <begin position="85"/>
        <end position="467"/>
    </location>
</feature>
<dbReference type="EMBL" id="CP022098">
    <property type="protein sequence ID" value="ATB41396.1"/>
    <property type="molecule type" value="Genomic_DNA"/>
</dbReference>
<dbReference type="Pfam" id="PF01979">
    <property type="entry name" value="Amidohydro_1"/>
    <property type="match status" value="1"/>
</dbReference>
<evidence type="ECO:0000313" key="2">
    <source>
        <dbReference type="EMBL" id="ATB41396.1"/>
    </source>
</evidence>
<dbReference type="RefSeq" id="WP_157758834.1">
    <property type="nucleotide sequence ID" value="NZ_CP022098.1"/>
</dbReference>
<dbReference type="Gene3D" id="2.30.40.10">
    <property type="entry name" value="Urease, subunit C, domain 1"/>
    <property type="match status" value="2"/>
</dbReference>
<gene>
    <name evidence="2" type="ORF">CYFUS_006862</name>
</gene>
<dbReference type="KEGG" id="cfus:CYFUS_006862"/>
<dbReference type="Gene3D" id="3.30.110.90">
    <property type="entry name" value="Amidohydrolase"/>
    <property type="match status" value="1"/>
</dbReference>
<dbReference type="SUPFAM" id="SSF51338">
    <property type="entry name" value="Composite domain of metallo-dependent hydrolases"/>
    <property type="match status" value="1"/>
</dbReference>
<dbReference type="Proteomes" id="UP000217257">
    <property type="component" value="Chromosome"/>
</dbReference>
<name>A0A250JE12_9BACT</name>
<protein>
    <recommendedName>
        <fullName evidence="1">Amidohydrolase-related domain-containing protein</fullName>
    </recommendedName>
</protein>
<proteinExistence type="predicted"/>
<reference evidence="2 3" key="1">
    <citation type="submission" date="2017-06" db="EMBL/GenBank/DDBJ databases">
        <title>Sequencing and comparative analysis of myxobacterial genomes.</title>
        <authorList>
            <person name="Rupp O."/>
            <person name="Goesmann A."/>
            <person name="Sogaard-Andersen L."/>
        </authorList>
    </citation>
    <scope>NUCLEOTIDE SEQUENCE [LARGE SCALE GENOMIC DNA]</scope>
    <source>
        <strain evidence="2 3">DSM 52655</strain>
    </source>
</reference>
<dbReference type="InterPro" id="IPR006680">
    <property type="entry name" value="Amidohydro-rel"/>
</dbReference>
<dbReference type="GO" id="GO:0016810">
    <property type="term" value="F:hydrolase activity, acting on carbon-nitrogen (but not peptide) bonds"/>
    <property type="evidence" value="ECO:0007669"/>
    <property type="project" value="InterPro"/>
</dbReference>
<evidence type="ECO:0000313" key="3">
    <source>
        <dbReference type="Proteomes" id="UP000217257"/>
    </source>
</evidence>
<dbReference type="Gene3D" id="1.20.58.520">
    <property type="entry name" value="Amidohydrolase"/>
    <property type="match status" value="1"/>
</dbReference>
<evidence type="ECO:0000259" key="1">
    <source>
        <dbReference type="Pfam" id="PF01979"/>
    </source>
</evidence>
<dbReference type="SUPFAM" id="SSF51556">
    <property type="entry name" value="Metallo-dependent hydrolases"/>
    <property type="match status" value="1"/>
</dbReference>
<organism evidence="2 3">
    <name type="scientific">Cystobacter fuscus</name>
    <dbReference type="NCBI Taxonomy" id="43"/>
    <lineage>
        <taxon>Bacteria</taxon>
        <taxon>Pseudomonadati</taxon>
        <taxon>Myxococcota</taxon>
        <taxon>Myxococcia</taxon>
        <taxon>Myxococcales</taxon>
        <taxon>Cystobacterineae</taxon>
        <taxon>Archangiaceae</taxon>
        <taxon>Cystobacter</taxon>
    </lineage>
</organism>
<dbReference type="InterPro" id="IPR032466">
    <property type="entry name" value="Metal_Hydrolase"/>
</dbReference>
<dbReference type="InterPro" id="IPR051781">
    <property type="entry name" value="Metallo-dep_Hydrolase"/>
</dbReference>
<accession>A0A250JE12</accession>